<reference evidence="2 3" key="1">
    <citation type="submission" date="2019-11" db="EMBL/GenBank/DDBJ databases">
        <title>Whole genome sequence of Oryza granulata.</title>
        <authorList>
            <person name="Li W."/>
        </authorList>
    </citation>
    <scope>NUCLEOTIDE SEQUENCE [LARGE SCALE GENOMIC DNA]</scope>
    <source>
        <strain evidence="3">cv. Menghai</strain>
        <tissue evidence="2">Leaf</tissue>
    </source>
</reference>
<keyword evidence="3" id="KW-1185">Reference proteome</keyword>
<dbReference type="EMBL" id="SPHZ02000008">
    <property type="protein sequence ID" value="KAF0904049.1"/>
    <property type="molecule type" value="Genomic_DNA"/>
</dbReference>
<proteinExistence type="predicted"/>
<feature type="region of interest" description="Disordered" evidence="1">
    <location>
        <begin position="1"/>
        <end position="30"/>
    </location>
</feature>
<evidence type="ECO:0000256" key="1">
    <source>
        <dbReference type="SAM" id="MobiDB-lite"/>
    </source>
</evidence>
<evidence type="ECO:0000313" key="3">
    <source>
        <dbReference type="Proteomes" id="UP000479710"/>
    </source>
</evidence>
<comment type="caution">
    <text evidence="2">The sequence shown here is derived from an EMBL/GenBank/DDBJ whole genome shotgun (WGS) entry which is preliminary data.</text>
</comment>
<name>A0A6G1CVE9_9ORYZ</name>
<organism evidence="2 3">
    <name type="scientific">Oryza meyeriana var. granulata</name>
    <dbReference type="NCBI Taxonomy" id="110450"/>
    <lineage>
        <taxon>Eukaryota</taxon>
        <taxon>Viridiplantae</taxon>
        <taxon>Streptophyta</taxon>
        <taxon>Embryophyta</taxon>
        <taxon>Tracheophyta</taxon>
        <taxon>Spermatophyta</taxon>
        <taxon>Magnoliopsida</taxon>
        <taxon>Liliopsida</taxon>
        <taxon>Poales</taxon>
        <taxon>Poaceae</taxon>
        <taxon>BOP clade</taxon>
        <taxon>Oryzoideae</taxon>
        <taxon>Oryzeae</taxon>
        <taxon>Oryzinae</taxon>
        <taxon>Oryza</taxon>
        <taxon>Oryza meyeriana</taxon>
    </lineage>
</organism>
<sequence length="73" mass="7978">MEGAPPLDQMVKGSAHVNQGDNSTPWSVPKKITRMPARFVSPVEVGGPQPPPHDDAIALMSLVLSNQERYRRS</sequence>
<accession>A0A6G1CVE9</accession>
<feature type="compositionally biased region" description="Polar residues" evidence="1">
    <location>
        <begin position="16"/>
        <end position="26"/>
    </location>
</feature>
<protein>
    <submittedName>
        <fullName evidence="2">Uncharacterized protein</fullName>
    </submittedName>
</protein>
<gene>
    <name evidence="2" type="ORF">E2562_031564</name>
</gene>
<evidence type="ECO:0000313" key="2">
    <source>
        <dbReference type="EMBL" id="KAF0904049.1"/>
    </source>
</evidence>
<dbReference type="Proteomes" id="UP000479710">
    <property type="component" value="Unassembled WGS sequence"/>
</dbReference>
<dbReference type="AlphaFoldDB" id="A0A6G1CVE9"/>